<accession>A0A9Q0W690</accession>
<dbReference type="EMBL" id="JAPFFM010000005">
    <property type="protein sequence ID" value="KAJ6761446.1"/>
    <property type="molecule type" value="Genomic_DNA"/>
</dbReference>
<keyword evidence="5" id="KW-1185">Reference proteome</keyword>
<proteinExistence type="inferred from homology"/>
<dbReference type="Pfam" id="PF13041">
    <property type="entry name" value="PPR_2"/>
    <property type="match status" value="1"/>
</dbReference>
<dbReference type="InterPro" id="IPR051114">
    <property type="entry name" value="Mito_RNA_Proc_CCM1"/>
</dbReference>
<dbReference type="AlphaFoldDB" id="A0A9Q0W690"/>
<dbReference type="PROSITE" id="PS51375">
    <property type="entry name" value="PPR"/>
    <property type="match status" value="1"/>
</dbReference>
<dbReference type="GO" id="GO:0005739">
    <property type="term" value="C:mitochondrion"/>
    <property type="evidence" value="ECO:0007669"/>
    <property type="project" value="TreeGrafter"/>
</dbReference>
<comment type="similarity">
    <text evidence="1">Belongs to the PPR family. P subfamily.</text>
</comment>
<keyword evidence="2" id="KW-0677">Repeat</keyword>
<reference evidence="4" key="2">
    <citation type="journal article" date="2023" name="Int. J. Mol. Sci.">
        <title>De Novo Assembly and Annotation of 11 Diverse Shrub Willow (Salix) Genomes Reveals Novel Gene Organization in Sex-Linked Regions.</title>
        <authorList>
            <person name="Hyden B."/>
            <person name="Feng K."/>
            <person name="Yates T.B."/>
            <person name="Jawdy S."/>
            <person name="Cereghino C."/>
            <person name="Smart L.B."/>
            <person name="Muchero W."/>
        </authorList>
    </citation>
    <scope>NUCLEOTIDE SEQUENCE</scope>
    <source>
        <tissue evidence="4">Shoot tip</tissue>
    </source>
</reference>
<gene>
    <name evidence="4" type="ORF">OIU74_024150</name>
</gene>
<evidence type="ECO:0000256" key="3">
    <source>
        <dbReference type="PROSITE-ProRule" id="PRU00708"/>
    </source>
</evidence>
<evidence type="ECO:0000256" key="1">
    <source>
        <dbReference type="ARBA" id="ARBA00007626"/>
    </source>
</evidence>
<feature type="non-terminal residue" evidence="4">
    <location>
        <position position="67"/>
    </location>
</feature>
<organism evidence="4 5">
    <name type="scientific">Salix koriyanagi</name>
    <dbReference type="NCBI Taxonomy" id="2511006"/>
    <lineage>
        <taxon>Eukaryota</taxon>
        <taxon>Viridiplantae</taxon>
        <taxon>Streptophyta</taxon>
        <taxon>Embryophyta</taxon>
        <taxon>Tracheophyta</taxon>
        <taxon>Spermatophyta</taxon>
        <taxon>Magnoliopsida</taxon>
        <taxon>eudicotyledons</taxon>
        <taxon>Gunneridae</taxon>
        <taxon>Pentapetalae</taxon>
        <taxon>rosids</taxon>
        <taxon>fabids</taxon>
        <taxon>Malpighiales</taxon>
        <taxon>Salicaceae</taxon>
        <taxon>Saliceae</taxon>
        <taxon>Salix</taxon>
    </lineage>
</organism>
<dbReference type="Gene3D" id="1.25.40.10">
    <property type="entry name" value="Tetratricopeptide repeat domain"/>
    <property type="match status" value="1"/>
</dbReference>
<dbReference type="NCBIfam" id="TIGR00756">
    <property type="entry name" value="PPR"/>
    <property type="match status" value="1"/>
</dbReference>
<feature type="repeat" description="PPR" evidence="3">
    <location>
        <begin position="15"/>
        <end position="49"/>
    </location>
</feature>
<evidence type="ECO:0000313" key="4">
    <source>
        <dbReference type="EMBL" id="KAJ6761446.1"/>
    </source>
</evidence>
<sequence length="67" mass="7637">MRSSVIALHKGWLPDAITYTVLMVGYCKQGRLSDAIKVMDNMEYNGMEPNEITYGVMIDAYCKEKRS</sequence>
<dbReference type="Proteomes" id="UP001151752">
    <property type="component" value="Chromosome 19"/>
</dbReference>
<evidence type="ECO:0000313" key="5">
    <source>
        <dbReference type="Proteomes" id="UP001151752"/>
    </source>
</evidence>
<dbReference type="GO" id="GO:0007005">
    <property type="term" value="P:mitochondrion organization"/>
    <property type="evidence" value="ECO:0007669"/>
    <property type="project" value="TreeGrafter"/>
</dbReference>
<evidence type="ECO:0000256" key="2">
    <source>
        <dbReference type="ARBA" id="ARBA00022737"/>
    </source>
</evidence>
<dbReference type="InterPro" id="IPR011990">
    <property type="entry name" value="TPR-like_helical_dom_sf"/>
</dbReference>
<protein>
    <submittedName>
        <fullName evidence="4">PENTATRICOPEPTIDE REPEAT-CONTAINING PROTEIN MITOCHONDRIAL</fullName>
    </submittedName>
</protein>
<reference evidence="4" key="1">
    <citation type="submission" date="2022-11" db="EMBL/GenBank/DDBJ databases">
        <authorList>
            <person name="Hyden B.L."/>
            <person name="Feng K."/>
            <person name="Yates T."/>
            <person name="Jawdy S."/>
            <person name="Smart L.B."/>
            <person name="Muchero W."/>
        </authorList>
    </citation>
    <scope>NUCLEOTIDE SEQUENCE</scope>
    <source>
        <tissue evidence="4">Shoot tip</tissue>
    </source>
</reference>
<comment type="caution">
    <text evidence="4">The sequence shown here is derived from an EMBL/GenBank/DDBJ whole genome shotgun (WGS) entry which is preliminary data.</text>
</comment>
<dbReference type="GO" id="GO:0006396">
    <property type="term" value="P:RNA processing"/>
    <property type="evidence" value="ECO:0007669"/>
    <property type="project" value="TreeGrafter"/>
</dbReference>
<dbReference type="PANTHER" id="PTHR47934:SF13">
    <property type="entry name" value="OS06G0125300 PROTEIN"/>
    <property type="match status" value="1"/>
</dbReference>
<dbReference type="GO" id="GO:0003729">
    <property type="term" value="F:mRNA binding"/>
    <property type="evidence" value="ECO:0007669"/>
    <property type="project" value="TreeGrafter"/>
</dbReference>
<name>A0A9Q0W690_9ROSI</name>
<dbReference type="PANTHER" id="PTHR47934">
    <property type="entry name" value="PENTATRICOPEPTIDE REPEAT-CONTAINING PROTEIN PET309, MITOCHONDRIAL"/>
    <property type="match status" value="1"/>
</dbReference>
<dbReference type="InterPro" id="IPR002885">
    <property type="entry name" value="PPR_rpt"/>
</dbReference>